<dbReference type="InterPro" id="IPR052772">
    <property type="entry name" value="Endo/PolyKinase_Domain-Protein"/>
</dbReference>
<dbReference type="PANTHER" id="PTHR46535:SF1">
    <property type="entry name" value="NEDD4-BINDING PROTEIN 2"/>
    <property type="match status" value="1"/>
</dbReference>
<dbReference type="GO" id="GO:0005634">
    <property type="term" value="C:nucleus"/>
    <property type="evidence" value="ECO:0007669"/>
    <property type="project" value="TreeGrafter"/>
</dbReference>
<accession>A0A8S3PZD9</accession>
<dbReference type="GO" id="GO:0016787">
    <property type="term" value="F:hydrolase activity"/>
    <property type="evidence" value="ECO:0007669"/>
    <property type="project" value="UniProtKB-KW"/>
</dbReference>
<dbReference type="SMART" id="SM00463">
    <property type="entry name" value="SMR"/>
    <property type="match status" value="1"/>
</dbReference>
<evidence type="ECO:0000313" key="4">
    <source>
        <dbReference type="Proteomes" id="UP000683360"/>
    </source>
</evidence>
<feature type="domain" description="Smr" evidence="2">
    <location>
        <begin position="204"/>
        <end position="268"/>
    </location>
</feature>
<dbReference type="EC" id="3.-.-.-" evidence="3"/>
<keyword evidence="3" id="KW-0378">Hydrolase</keyword>
<proteinExistence type="predicted"/>
<keyword evidence="4" id="KW-1185">Reference proteome</keyword>
<dbReference type="AlphaFoldDB" id="A0A8S3PZD9"/>
<evidence type="ECO:0000256" key="1">
    <source>
        <dbReference type="SAM" id="MobiDB-lite"/>
    </source>
</evidence>
<dbReference type="EMBL" id="CAJPWZ010000155">
    <property type="protein sequence ID" value="CAG2187102.1"/>
    <property type="molecule type" value="Genomic_DNA"/>
</dbReference>
<dbReference type="InterPro" id="IPR056718">
    <property type="entry name" value="DUF7816"/>
</dbReference>
<dbReference type="SUPFAM" id="SSF160443">
    <property type="entry name" value="SMR domain-like"/>
    <property type="match status" value="1"/>
</dbReference>
<dbReference type="Pfam" id="PF01713">
    <property type="entry name" value="Smr"/>
    <property type="match status" value="1"/>
</dbReference>
<dbReference type="GO" id="GO:0004519">
    <property type="term" value="F:endonuclease activity"/>
    <property type="evidence" value="ECO:0007669"/>
    <property type="project" value="TreeGrafter"/>
</dbReference>
<name>A0A8S3PZD9_MYTED</name>
<dbReference type="PANTHER" id="PTHR46535">
    <property type="entry name" value="NEDD4-BINDING PROTEIN 2"/>
    <property type="match status" value="1"/>
</dbReference>
<evidence type="ECO:0000259" key="2">
    <source>
        <dbReference type="PROSITE" id="PS50828"/>
    </source>
</evidence>
<dbReference type="InterPro" id="IPR013899">
    <property type="entry name" value="DUF1771"/>
</dbReference>
<dbReference type="InterPro" id="IPR002625">
    <property type="entry name" value="Smr_dom"/>
</dbReference>
<evidence type="ECO:0000313" key="3">
    <source>
        <dbReference type="EMBL" id="CAG2187102.1"/>
    </source>
</evidence>
<reference evidence="3" key="1">
    <citation type="submission" date="2021-03" db="EMBL/GenBank/DDBJ databases">
        <authorList>
            <person name="Bekaert M."/>
        </authorList>
    </citation>
    <scope>NUCLEOTIDE SEQUENCE</scope>
</reference>
<dbReference type="OrthoDB" id="3231855at2759"/>
<dbReference type="Pfam" id="PF08590">
    <property type="entry name" value="DUF1771"/>
    <property type="match status" value="1"/>
</dbReference>
<protein>
    <submittedName>
        <fullName evidence="3">N4BP2</fullName>
        <ecNumber evidence="3">3.-.-.-</ecNumber>
    </submittedName>
</protein>
<organism evidence="3 4">
    <name type="scientific">Mytilus edulis</name>
    <name type="common">Blue mussel</name>
    <dbReference type="NCBI Taxonomy" id="6550"/>
    <lineage>
        <taxon>Eukaryota</taxon>
        <taxon>Metazoa</taxon>
        <taxon>Spiralia</taxon>
        <taxon>Lophotrochozoa</taxon>
        <taxon>Mollusca</taxon>
        <taxon>Bivalvia</taxon>
        <taxon>Autobranchia</taxon>
        <taxon>Pteriomorphia</taxon>
        <taxon>Mytilida</taxon>
        <taxon>Mytiloidea</taxon>
        <taxon>Mytilidae</taxon>
        <taxon>Mytilinae</taxon>
        <taxon>Mytilus</taxon>
    </lineage>
</organism>
<comment type="caution">
    <text evidence="3">The sequence shown here is derived from an EMBL/GenBank/DDBJ whole genome shotgun (WGS) entry which is preliminary data.</text>
</comment>
<gene>
    <name evidence="3" type="ORF">MEDL_2583</name>
</gene>
<dbReference type="SMART" id="SM01162">
    <property type="entry name" value="DUF1771"/>
    <property type="match status" value="1"/>
</dbReference>
<dbReference type="Gene3D" id="3.30.1370.110">
    <property type="match status" value="1"/>
</dbReference>
<feature type="compositionally biased region" description="Basic and acidic residues" evidence="1">
    <location>
        <begin position="1"/>
        <end position="15"/>
    </location>
</feature>
<dbReference type="PROSITE" id="PS50828">
    <property type="entry name" value="SMR"/>
    <property type="match status" value="1"/>
</dbReference>
<dbReference type="Proteomes" id="UP000683360">
    <property type="component" value="Unassembled WGS sequence"/>
</dbReference>
<sequence>MDEEQAKEIEKRELDSDSEQVETLQQSGSYSALSTRLKQQKLYDVFPGIDTTVLDDIFQANCYILEDTIKAVQGSLACNAGTPKTVMSKEAEENYEKHLIEAAKQQSLQEMHMVHVPKIIKDAQTVRPSVDYEEFRGEANLHYRLRHECFQKAQEAHRRGMRQVASFYSEQGHLHTQKIKDANMRASEQILSTRIDLLEKNSTLDLHGLHVDEAVAAMERILPNKQFELQSNPLRQKQYLIIVTGRGMHSRGGVSKLKPAVMNYLRRNEYSTEIIHSCQFLFPYKDDYSKIRYIKNKDL</sequence>
<dbReference type="InterPro" id="IPR036063">
    <property type="entry name" value="Smr_dom_sf"/>
</dbReference>
<dbReference type="Pfam" id="PF25124">
    <property type="entry name" value="DUF7816"/>
    <property type="match status" value="1"/>
</dbReference>
<feature type="region of interest" description="Disordered" evidence="1">
    <location>
        <begin position="1"/>
        <end position="27"/>
    </location>
</feature>